<dbReference type="Proteomes" id="UP000178449">
    <property type="component" value="Unassembled WGS sequence"/>
</dbReference>
<evidence type="ECO:0008006" key="4">
    <source>
        <dbReference type="Google" id="ProtNLM"/>
    </source>
</evidence>
<evidence type="ECO:0000256" key="1">
    <source>
        <dbReference type="SAM" id="MobiDB-lite"/>
    </source>
</evidence>
<proteinExistence type="predicted"/>
<protein>
    <recommendedName>
        <fullName evidence="4">Helix-turn-helix domain-containing protein</fullName>
    </recommendedName>
</protein>
<name>A0A1F6G5P2_9PROT</name>
<organism evidence="2 3">
    <name type="scientific">Candidatus Lambdaproteobacteria bacterium RIFOXYD2_FULL_50_16</name>
    <dbReference type="NCBI Taxonomy" id="1817772"/>
    <lineage>
        <taxon>Bacteria</taxon>
        <taxon>Pseudomonadati</taxon>
        <taxon>Pseudomonadota</taxon>
        <taxon>Candidatus Lambdaproteobacteria</taxon>
    </lineage>
</organism>
<feature type="region of interest" description="Disordered" evidence="1">
    <location>
        <begin position="1"/>
        <end position="20"/>
    </location>
</feature>
<accession>A0A1F6G5P2</accession>
<dbReference type="STRING" id="1817772.A2527_14740"/>
<reference evidence="2 3" key="1">
    <citation type="journal article" date="2016" name="Nat. Commun.">
        <title>Thousands of microbial genomes shed light on interconnected biogeochemical processes in an aquifer system.</title>
        <authorList>
            <person name="Anantharaman K."/>
            <person name="Brown C.T."/>
            <person name="Hug L.A."/>
            <person name="Sharon I."/>
            <person name="Castelle C.J."/>
            <person name="Probst A.J."/>
            <person name="Thomas B.C."/>
            <person name="Singh A."/>
            <person name="Wilkins M.J."/>
            <person name="Karaoz U."/>
            <person name="Brodie E.L."/>
            <person name="Williams K.H."/>
            <person name="Hubbard S.S."/>
            <person name="Banfield J.F."/>
        </authorList>
    </citation>
    <scope>NUCLEOTIDE SEQUENCE [LARGE SCALE GENOMIC DNA]</scope>
</reference>
<dbReference type="EMBL" id="MFNE01000050">
    <property type="protein sequence ID" value="OGG93431.1"/>
    <property type="molecule type" value="Genomic_DNA"/>
</dbReference>
<comment type="caution">
    <text evidence="2">The sequence shown here is derived from an EMBL/GenBank/DDBJ whole genome shotgun (WGS) entry which is preliminary data.</text>
</comment>
<dbReference type="AlphaFoldDB" id="A0A1F6G5P2"/>
<sequence>MKHHKDNPFPLSDQPFRVPDETKMPPDLRLYSIPAAAQALGVKERTIKHHLYEASDLKYLILGREVRIRYQDLVDFLAQRTRVTIHEQNLLPPSSKRIPNVPKTR</sequence>
<gene>
    <name evidence="2" type="ORF">A2527_14740</name>
</gene>
<evidence type="ECO:0000313" key="3">
    <source>
        <dbReference type="Proteomes" id="UP000178449"/>
    </source>
</evidence>
<evidence type="ECO:0000313" key="2">
    <source>
        <dbReference type="EMBL" id="OGG93431.1"/>
    </source>
</evidence>